<dbReference type="EMBL" id="SHMP01000004">
    <property type="protein sequence ID" value="RZV10488.1"/>
    <property type="molecule type" value="Genomic_DNA"/>
</dbReference>
<dbReference type="Proteomes" id="UP000291097">
    <property type="component" value="Unassembled WGS sequence"/>
</dbReference>
<dbReference type="AlphaFoldDB" id="A0A482YAU3"/>
<sequence>MSDELLNVHEEVKETFRDRIQDNDSISDPVTDSIISLTDEEMTDSGAIQSVVEEALADEDS</sequence>
<reference evidence="1 2" key="1">
    <citation type="submission" date="2019-02" db="EMBL/GenBank/DDBJ databases">
        <title>Genomic Encyclopedia of Archaeal and Bacterial Type Strains, Phase II (KMG-II): from individual species to whole genera.</title>
        <authorList>
            <person name="Goeker M."/>
        </authorList>
    </citation>
    <scope>NUCLEOTIDE SEQUENCE [LARGE SCALE GENOMIC DNA]</scope>
    <source>
        <strain evidence="1 2">DSM 18328</strain>
    </source>
</reference>
<evidence type="ECO:0000313" key="2">
    <source>
        <dbReference type="Proteomes" id="UP000291097"/>
    </source>
</evidence>
<gene>
    <name evidence="1" type="ORF">BDK88_1656</name>
</gene>
<accession>A0A482YAU3</accession>
<proteinExistence type="predicted"/>
<organism evidence="1 2">
    <name type="scientific">Natrinema hispanicum</name>
    <dbReference type="NCBI Taxonomy" id="392421"/>
    <lineage>
        <taxon>Archaea</taxon>
        <taxon>Methanobacteriati</taxon>
        <taxon>Methanobacteriota</taxon>
        <taxon>Stenosarchaea group</taxon>
        <taxon>Halobacteria</taxon>
        <taxon>Halobacteriales</taxon>
        <taxon>Natrialbaceae</taxon>
        <taxon>Natrinema</taxon>
    </lineage>
</organism>
<name>A0A482YAU3_9EURY</name>
<comment type="caution">
    <text evidence="1">The sequence shown here is derived from an EMBL/GenBank/DDBJ whole genome shotgun (WGS) entry which is preliminary data.</text>
</comment>
<protein>
    <submittedName>
        <fullName evidence="1">Uncharacterized protein</fullName>
    </submittedName>
</protein>
<evidence type="ECO:0000313" key="1">
    <source>
        <dbReference type="EMBL" id="RZV10488.1"/>
    </source>
</evidence>
<dbReference type="RefSeq" id="WP_130499994.1">
    <property type="nucleotide sequence ID" value="NZ_SHMP01000004.1"/>
</dbReference>